<dbReference type="Gene3D" id="3.30.1490.20">
    <property type="entry name" value="ATP-grasp fold, A domain"/>
    <property type="match status" value="1"/>
</dbReference>
<reference evidence="1 2" key="1">
    <citation type="submission" date="2020-04" db="EMBL/GenBank/DDBJ databases">
        <title>Description of novel Gluconacetobacter.</title>
        <authorList>
            <person name="Sombolestani A."/>
        </authorList>
    </citation>
    <scope>NUCLEOTIDE SEQUENCE [LARGE SCALE GENOMIC DNA]</scope>
    <source>
        <strain evidence="1 2">LMG 19747</strain>
    </source>
</reference>
<sequence length="366" mass="40461">MTHASTAPATSRIGPSRPPSPLSMFEFWPGWAFYTPVVLYWIAMGLRHGDLSLPTAANPRIETGGLCGESKTGILDMAGETARQWIAPYTTITTGSSDDPVAAIAALARAGLALPVVLKPDIGCNGTGVKLVTTPDELAAAVVLFPAGIRLVMQRLIPFEHEAGVFYIRHPDEERGRLTSLTYKEAPLLVGDGRSTVRQLIDADARTRLVPHLYLPRLGARVHDILPAGETMRLVFAGNHCKGSIFRNGADDITPALTERIDRIMHDIPDFHFGRIDLKFESVASLRLGRGFEIIEINGVGSEATHIWDSRTTLREAYEAQFMHYRETFRIGAKKKKAGWRSAGAFTMLRYWRRQKKLLASYPLND</sequence>
<accession>A0A7W4NPD2</accession>
<protein>
    <submittedName>
        <fullName evidence="1">D-alanine--D-alanine ligase</fullName>
    </submittedName>
</protein>
<dbReference type="EMBL" id="JABEQJ010000002">
    <property type="protein sequence ID" value="MBB2159043.1"/>
    <property type="molecule type" value="Genomic_DNA"/>
</dbReference>
<evidence type="ECO:0000313" key="1">
    <source>
        <dbReference type="EMBL" id="MBB2159043.1"/>
    </source>
</evidence>
<proteinExistence type="predicted"/>
<dbReference type="AlphaFoldDB" id="A0A7W4NPD2"/>
<evidence type="ECO:0000313" key="2">
    <source>
        <dbReference type="Proteomes" id="UP000589085"/>
    </source>
</evidence>
<name>A0A7W4NPD2_9PROT</name>
<dbReference type="InterPro" id="IPR013815">
    <property type="entry name" value="ATP_grasp_subdomain_1"/>
</dbReference>
<dbReference type="RefSeq" id="WP_182995907.1">
    <property type="nucleotide sequence ID" value="NZ_JABEQJ010000002.1"/>
</dbReference>
<dbReference type="GO" id="GO:0016874">
    <property type="term" value="F:ligase activity"/>
    <property type="evidence" value="ECO:0007669"/>
    <property type="project" value="UniProtKB-KW"/>
</dbReference>
<dbReference type="Proteomes" id="UP000589085">
    <property type="component" value="Unassembled WGS sequence"/>
</dbReference>
<dbReference type="GO" id="GO:0005524">
    <property type="term" value="F:ATP binding"/>
    <property type="evidence" value="ECO:0007669"/>
    <property type="project" value="InterPro"/>
</dbReference>
<keyword evidence="1" id="KW-0436">Ligase</keyword>
<organism evidence="1 2">
    <name type="scientific">Gluconacetobacter sacchari</name>
    <dbReference type="NCBI Taxonomy" id="92759"/>
    <lineage>
        <taxon>Bacteria</taxon>
        <taxon>Pseudomonadati</taxon>
        <taxon>Pseudomonadota</taxon>
        <taxon>Alphaproteobacteria</taxon>
        <taxon>Acetobacterales</taxon>
        <taxon>Acetobacteraceae</taxon>
        <taxon>Gluconacetobacter</taxon>
    </lineage>
</organism>
<comment type="caution">
    <text evidence="1">The sequence shown here is derived from an EMBL/GenBank/DDBJ whole genome shotgun (WGS) entry which is preliminary data.</text>
</comment>
<dbReference type="SUPFAM" id="SSF56059">
    <property type="entry name" value="Glutathione synthetase ATP-binding domain-like"/>
    <property type="match status" value="1"/>
</dbReference>
<gene>
    <name evidence="1" type="ORF">HLH48_02445</name>
</gene>